<evidence type="ECO:0000313" key="2">
    <source>
        <dbReference type="Proteomes" id="UP001060215"/>
    </source>
</evidence>
<proteinExistence type="predicted"/>
<keyword evidence="2" id="KW-1185">Reference proteome</keyword>
<dbReference type="Proteomes" id="UP001060215">
    <property type="component" value="Chromosome 6"/>
</dbReference>
<feature type="non-terminal residue" evidence="1">
    <location>
        <position position="1"/>
    </location>
</feature>
<comment type="caution">
    <text evidence="1">The sequence shown here is derived from an EMBL/GenBank/DDBJ whole genome shotgun (WGS) entry which is preliminary data.</text>
</comment>
<organism evidence="1 2">
    <name type="scientific">Camellia lanceoleosa</name>
    <dbReference type="NCBI Taxonomy" id="1840588"/>
    <lineage>
        <taxon>Eukaryota</taxon>
        <taxon>Viridiplantae</taxon>
        <taxon>Streptophyta</taxon>
        <taxon>Embryophyta</taxon>
        <taxon>Tracheophyta</taxon>
        <taxon>Spermatophyta</taxon>
        <taxon>Magnoliopsida</taxon>
        <taxon>eudicotyledons</taxon>
        <taxon>Gunneridae</taxon>
        <taxon>Pentapetalae</taxon>
        <taxon>asterids</taxon>
        <taxon>Ericales</taxon>
        <taxon>Theaceae</taxon>
        <taxon>Camellia</taxon>
    </lineage>
</organism>
<dbReference type="EMBL" id="CM045763">
    <property type="protein sequence ID" value="KAI8022311.1"/>
    <property type="molecule type" value="Genomic_DNA"/>
</dbReference>
<name>A0ACC0IF24_9ERIC</name>
<reference evidence="1 2" key="1">
    <citation type="journal article" date="2022" name="Plant J.">
        <title>Chromosome-level genome of Camellia lanceoleosa provides a valuable resource for understanding genome evolution and self-incompatibility.</title>
        <authorList>
            <person name="Gong W."/>
            <person name="Xiao S."/>
            <person name="Wang L."/>
            <person name="Liao Z."/>
            <person name="Chang Y."/>
            <person name="Mo W."/>
            <person name="Hu G."/>
            <person name="Li W."/>
            <person name="Zhao G."/>
            <person name="Zhu H."/>
            <person name="Hu X."/>
            <person name="Ji K."/>
            <person name="Xiang X."/>
            <person name="Song Q."/>
            <person name="Yuan D."/>
            <person name="Jin S."/>
            <person name="Zhang L."/>
        </authorList>
    </citation>
    <scope>NUCLEOTIDE SEQUENCE [LARGE SCALE GENOMIC DNA]</scope>
    <source>
        <strain evidence="1">SQ_2022a</strain>
    </source>
</reference>
<protein>
    <submittedName>
        <fullName evidence="1">Uncharacterized protein</fullName>
    </submittedName>
</protein>
<accession>A0ACC0IF24</accession>
<evidence type="ECO:0000313" key="1">
    <source>
        <dbReference type="EMBL" id="KAI8022311.1"/>
    </source>
</evidence>
<gene>
    <name evidence="1" type="ORF">LOK49_LG03G02551</name>
</gene>
<sequence>RLEGHTLLLVQAALDKGKNSDRNETSDEDASQGLESVEPVVSQGWRVYLQDEHGTSIEAMNLMIDRGISKSARQGRIDAYTAMMMLERYFSLSGHEIELVLPKQLELQEKLRIGPPTDHTSTTNSGPSRAQSGVTAILTVHRHSTISTIPCCSAIDEVLTPSLPHYRQPSSSLQYQLLSVYGPHDFTNDN</sequence>